<evidence type="ECO:0000256" key="3">
    <source>
        <dbReference type="ARBA" id="ARBA00022670"/>
    </source>
</evidence>
<evidence type="ECO:0000313" key="11">
    <source>
        <dbReference type="EMBL" id="CAG8614709.1"/>
    </source>
</evidence>
<name>A0A9N9CUR3_FUNMO</name>
<feature type="region of interest" description="Disordered" evidence="9">
    <location>
        <begin position="145"/>
        <end position="167"/>
    </location>
</feature>
<dbReference type="Proteomes" id="UP000789375">
    <property type="component" value="Unassembled WGS sequence"/>
</dbReference>
<dbReference type="GO" id="GO:0006511">
    <property type="term" value="P:ubiquitin-dependent protein catabolic process"/>
    <property type="evidence" value="ECO:0007669"/>
    <property type="project" value="UniProtKB-UniRule"/>
</dbReference>
<dbReference type="PANTHER" id="PTHR10589:SF17">
    <property type="entry name" value="UBIQUITIN CARBOXYL-TERMINAL HYDROLASE"/>
    <property type="match status" value="1"/>
</dbReference>
<dbReference type="GO" id="GO:0005737">
    <property type="term" value="C:cytoplasm"/>
    <property type="evidence" value="ECO:0007669"/>
    <property type="project" value="TreeGrafter"/>
</dbReference>
<dbReference type="Gene3D" id="3.40.532.10">
    <property type="entry name" value="Peptidase C12, ubiquitin carboxyl-terminal hydrolase"/>
    <property type="match status" value="1"/>
</dbReference>
<keyword evidence="6 7" id="KW-0788">Thiol protease</keyword>
<dbReference type="InterPro" id="IPR057254">
    <property type="entry name" value="UCH_AS"/>
</dbReference>
<dbReference type="InterPro" id="IPR038765">
    <property type="entry name" value="Papain-like_cys_pep_sf"/>
</dbReference>
<dbReference type="InterPro" id="IPR036959">
    <property type="entry name" value="Peptidase_C12_UCH_sf"/>
</dbReference>
<keyword evidence="3 7" id="KW-0645">Protease</keyword>
<dbReference type="PANTHER" id="PTHR10589">
    <property type="entry name" value="UBIQUITIN CARBOXYL-TERMINAL HYDROLASE"/>
    <property type="match status" value="1"/>
</dbReference>
<dbReference type="AlphaFoldDB" id="A0A9N9CUR3"/>
<evidence type="ECO:0000256" key="2">
    <source>
        <dbReference type="ARBA" id="ARBA00009326"/>
    </source>
</evidence>
<proteinExistence type="inferred from homology"/>
<keyword evidence="4 7" id="KW-0833">Ubl conjugation pathway</keyword>
<gene>
    <name evidence="11" type="ORF">FMOSSE_LOCUS9656</name>
</gene>
<feature type="site" description="Important for enzyme activity" evidence="7">
    <location>
        <position position="195"/>
    </location>
</feature>
<accession>A0A9N9CUR3</accession>
<dbReference type="PROSITE" id="PS52048">
    <property type="entry name" value="UCH_DOMAIN"/>
    <property type="match status" value="1"/>
</dbReference>
<protein>
    <recommendedName>
        <fullName evidence="8">Ubiquitin carboxyl-terminal hydrolase</fullName>
        <ecNumber evidence="8">3.4.19.12</ecNumber>
    </recommendedName>
</protein>
<evidence type="ECO:0000256" key="9">
    <source>
        <dbReference type="SAM" id="MobiDB-lite"/>
    </source>
</evidence>
<feature type="active site" description="Nucleophile" evidence="7">
    <location>
        <position position="101"/>
    </location>
</feature>
<evidence type="ECO:0000259" key="10">
    <source>
        <dbReference type="PROSITE" id="PS52048"/>
    </source>
</evidence>
<sequence length="241" mass="27059">MSGTQREKKSRWLPLESNPQVMSDYIHKLGVSQDWAYTDVFGLDSEILSMIPQPVKAVILLFPITDNYERDSKEEVNKIQEIGQEVSPNVMFFKQTISNACGTIGLLHSLASNTDAIPIDEGPLKRLLDISKNLTSDERAKVLEEDQELAEAHKSSASSGQTSASLNYRTPSEDEVVNLHFATFIEKDGSIYELDGRKPFPINHGPCKNLLEDSARLIKKFMERDPENYQFTVIALTPKQG</sequence>
<dbReference type="FunFam" id="3.40.532.10:FF:000006">
    <property type="entry name" value="Ubiquitin carboxyl-terminal hydrolase"/>
    <property type="match status" value="1"/>
</dbReference>
<evidence type="ECO:0000313" key="12">
    <source>
        <dbReference type="Proteomes" id="UP000789375"/>
    </source>
</evidence>
<evidence type="ECO:0000256" key="7">
    <source>
        <dbReference type="PROSITE-ProRule" id="PRU01393"/>
    </source>
</evidence>
<feature type="compositionally biased region" description="Low complexity" evidence="9">
    <location>
        <begin position="155"/>
        <end position="165"/>
    </location>
</feature>
<feature type="domain" description="UCH catalytic" evidence="10">
    <location>
        <begin position="11"/>
        <end position="238"/>
    </location>
</feature>
<dbReference type="PRINTS" id="PR00707">
    <property type="entry name" value="UBCTHYDRLASE"/>
</dbReference>
<evidence type="ECO:0000256" key="8">
    <source>
        <dbReference type="RuleBase" id="RU361215"/>
    </source>
</evidence>
<evidence type="ECO:0000256" key="1">
    <source>
        <dbReference type="ARBA" id="ARBA00000707"/>
    </source>
</evidence>
<feature type="site" description="Transition state stabilizer" evidence="7">
    <location>
        <position position="95"/>
    </location>
</feature>
<comment type="similarity">
    <text evidence="2 7 8">Belongs to the peptidase C12 family.</text>
</comment>
<comment type="catalytic activity">
    <reaction evidence="1 7 8">
        <text>Thiol-dependent hydrolysis of ester, thioester, amide, peptide and isopeptide bonds formed by the C-terminal Gly of ubiquitin (a 76-residue protein attached to proteins as an intracellular targeting signal).</text>
        <dbReference type="EC" id="3.4.19.12"/>
    </reaction>
</comment>
<dbReference type="InterPro" id="IPR001578">
    <property type="entry name" value="Peptidase_C12_UCH"/>
</dbReference>
<dbReference type="SUPFAM" id="SSF54001">
    <property type="entry name" value="Cysteine proteinases"/>
    <property type="match status" value="1"/>
</dbReference>
<dbReference type="PROSITE" id="PS00140">
    <property type="entry name" value="UCH_1"/>
    <property type="match status" value="1"/>
</dbReference>
<keyword evidence="5 7" id="KW-0378">Hydrolase</keyword>
<reference evidence="11" key="1">
    <citation type="submission" date="2021-06" db="EMBL/GenBank/DDBJ databases">
        <authorList>
            <person name="Kallberg Y."/>
            <person name="Tangrot J."/>
            <person name="Rosling A."/>
        </authorList>
    </citation>
    <scope>NUCLEOTIDE SEQUENCE</scope>
    <source>
        <strain evidence="11">87-6 pot B 2015</strain>
    </source>
</reference>
<evidence type="ECO:0000256" key="4">
    <source>
        <dbReference type="ARBA" id="ARBA00022786"/>
    </source>
</evidence>
<feature type="compositionally biased region" description="Basic and acidic residues" evidence="9">
    <location>
        <begin position="145"/>
        <end position="154"/>
    </location>
</feature>
<dbReference type="EMBL" id="CAJVPP010002895">
    <property type="protein sequence ID" value="CAG8614709.1"/>
    <property type="molecule type" value="Genomic_DNA"/>
</dbReference>
<dbReference type="CDD" id="cd09616">
    <property type="entry name" value="Peptidase_C12_UCH_L1_L3"/>
    <property type="match status" value="1"/>
</dbReference>
<dbReference type="GO" id="GO:0016579">
    <property type="term" value="P:protein deubiquitination"/>
    <property type="evidence" value="ECO:0007669"/>
    <property type="project" value="TreeGrafter"/>
</dbReference>
<dbReference type="EC" id="3.4.19.12" evidence="8"/>
<evidence type="ECO:0000256" key="5">
    <source>
        <dbReference type="ARBA" id="ARBA00022801"/>
    </source>
</evidence>
<feature type="active site" description="Proton donor" evidence="7">
    <location>
        <position position="180"/>
    </location>
</feature>
<keyword evidence="12" id="KW-1185">Reference proteome</keyword>
<dbReference type="Pfam" id="PF01088">
    <property type="entry name" value="Peptidase_C12"/>
    <property type="match status" value="1"/>
</dbReference>
<comment type="caution">
    <text evidence="11">The sequence shown here is derived from an EMBL/GenBank/DDBJ whole genome shotgun (WGS) entry which is preliminary data.</text>
</comment>
<organism evidence="11 12">
    <name type="scientific">Funneliformis mosseae</name>
    <name type="common">Endomycorrhizal fungus</name>
    <name type="synonym">Glomus mosseae</name>
    <dbReference type="NCBI Taxonomy" id="27381"/>
    <lineage>
        <taxon>Eukaryota</taxon>
        <taxon>Fungi</taxon>
        <taxon>Fungi incertae sedis</taxon>
        <taxon>Mucoromycota</taxon>
        <taxon>Glomeromycotina</taxon>
        <taxon>Glomeromycetes</taxon>
        <taxon>Glomerales</taxon>
        <taxon>Glomeraceae</taxon>
        <taxon>Funneliformis</taxon>
    </lineage>
</organism>
<dbReference type="GO" id="GO:0004843">
    <property type="term" value="F:cysteine-type deubiquitinase activity"/>
    <property type="evidence" value="ECO:0007669"/>
    <property type="project" value="UniProtKB-UniRule"/>
</dbReference>
<evidence type="ECO:0000256" key="6">
    <source>
        <dbReference type="ARBA" id="ARBA00022807"/>
    </source>
</evidence>